<evidence type="ECO:0000256" key="4">
    <source>
        <dbReference type="ARBA" id="ARBA00023014"/>
    </source>
</evidence>
<keyword evidence="7" id="KW-1133">Transmembrane helix</keyword>
<feature type="domain" description="Rieske" evidence="8">
    <location>
        <begin position="36"/>
        <end position="129"/>
    </location>
</feature>
<dbReference type="EMBL" id="PFFQ01000004">
    <property type="protein sequence ID" value="PIW19391.1"/>
    <property type="molecule type" value="Genomic_DNA"/>
</dbReference>
<keyword evidence="5" id="KW-1015">Disulfide bond</keyword>
<accession>A0A2M7GB40</accession>
<evidence type="ECO:0000256" key="3">
    <source>
        <dbReference type="ARBA" id="ARBA00023004"/>
    </source>
</evidence>
<keyword evidence="4" id="KW-0411">Iron-sulfur</keyword>
<evidence type="ECO:0000256" key="5">
    <source>
        <dbReference type="ARBA" id="ARBA00023157"/>
    </source>
</evidence>
<dbReference type="InterPro" id="IPR036922">
    <property type="entry name" value="Rieske_2Fe-2S_sf"/>
</dbReference>
<dbReference type="InterPro" id="IPR017941">
    <property type="entry name" value="Rieske_2Fe-2S"/>
</dbReference>
<dbReference type="GO" id="GO:0046872">
    <property type="term" value="F:metal ion binding"/>
    <property type="evidence" value="ECO:0007669"/>
    <property type="project" value="UniProtKB-KW"/>
</dbReference>
<evidence type="ECO:0000313" key="9">
    <source>
        <dbReference type="EMBL" id="PIW19391.1"/>
    </source>
</evidence>
<name>A0A2M7GB40_9BACT</name>
<dbReference type="Gene3D" id="2.102.10.10">
    <property type="entry name" value="Rieske [2Fe-2S] iron-sulphur domain"/>
    <property type="match status" value="1"/>
</dbReference>
<dbReference type="Pfam" id="PF00355">
    <property type="entry name" value="Rieske"/>
    <property type="match status" value="1"/>
</dbReference>
<keyword evidence="7" id="KW-0812">Transmembrane</keyword>
<dbReference type="GO" id="GO:0016020">
    <property type="term" value="C:membrane"/>
    <property type="evidence" value="ECO:0007669"/>
    <property type="project" value="InterPro"/>
</dbReference>
<dbReference type="PRINTS" id="PR00162">
    <property type="entry name" value="RIESKE"/>
</dbReference>
<evidence type="ECO:0000256" key="2">
    <source>
        <dbReference type="ARBA" id="ARBA00022723"/>
    </source>
</evidence>
<keyword evidence="1" id="KW-0001">2Fe-2S</keyword>
<evidence type="ECO:0000259" key="8">
    <source>
        <dbReference type="PROSITE" id="PS51296"/>
    </source>
</evidence>
<feature type="transmembrane region" description="Helical" evidence="7">
    <location>
        <begin position="14"/>
        <end position="35"/>
    </location>
</feature>
<keyword evidence="2" id="KW-0479">Metal-binding</keyword>
<organism evidence="9 10">
    <name type="scientific">bacterium (Candidatus Blackallbacteria) CG17_big_fil_post_rev_8_21_14_2_50_48_46</name>
    <dbReference type="NCBI Taxonomy" id="2014261"/>
    <lineage>
        <taxon>Bacteria</taxon>
        <taxon>Candidatus Blackallbacteria</taxon>
    </lineage>
</organism>
<dbReference type="AlphaFoldDB" id="A0A2M7GB40"/>
<dbReference type="Proteomes" id="UP000231019">
    <property type="component" value="Unassembled WGS sequence"/>
</dbReference>
<dbReference type="CDD" id="cd03467">
    <property type="entry name" value="Rieske"/>
    <property type="match status" value="1"/>
</dbReference>
<dbReference type="PANTHER" id="PTHR10134">
    <property type="entry name" value="CYTOCHROME B-C1 COMPLEX SUBUNIT RIESKE, MITOCHONDRIAL"/>
    <property type="match status" value="1"/>
</dbReference>
<dbReference type="GO" id="GO:0051537">
    <property type="term" value="F:2 iron, 2 sulfur cluster binding"/>
    <property type="evidence" value="ECO:0007669"/>
    <property type="project" value="UniProtKB-KW"/>
</dbReference>
<dbReference type="PROSITE" id="PS51296">
    <property type="entry name" value="RIESKE"/>
    <property type="match status" value="1"/>
</dbReference>
<comment type="cofactor">
    <cofactor evidence="6">
        <name>[2Fe-2S] cluster</name>
        <dbReference type="ChEBI" id="CHEBI:190135"/>
    </cofactor>
</comment>
<sequence length="163" mass="18977">MPEPEKKTLTRRDFLWQGLFWAGLWASLLSVLRYLQIPSRHSEIKPVSLLFPAAMELNTVQAFPAYQIWLVRSPEGFYALRSICTHMGCLPDWKPQAQEFHCPCHHSVFDLRGLRQRGPALRALERHRLFWGPQGEIMLDRSVIYRHELEGWAQPGALLPFQS</sequence>
<comment type="caution">
    <text evidence="9">The sequence shown here is derived from an EMBL/GenBank/DDBJ whole genome shotgun (WGS) entry which is preliminary data.</text>
</comment>
<evidence type="ECO:0000313" key="10">
    <source>
        <dbReference type="Proteomes" id="UP000231019"/>
    </source>
</evidence>
<keyword evidence="7" id="KW-0472">Membrane</keyword>
<dbReference type="InterPro" id="IPR005805">
    <property type="entry name" value="Rieske_Fe-S_prot_C"/>
</dbReference>
<evidence type="ECO:0000256" key="6">
    <source>
        <dbReference type="ARBA" id="ARBA00034078"/>
    </source>
</evidence>
<evidence type="ECO:0000256" key="7">
    <source>
        <dbReference type="SAM" id="Phobius"/>
    </source>
</evidence>
<proteinExistence type="predicted"/>
<dbReference type="InterPro" id="IPR014349">
    <property type="entry name" value="Rieske_Fe-S_prot"/>
</dbReference>
<keyword evidence="3" id="KW-0408">Iron</keyword>
<gene>
    <name evidence="9" type="ORF">COW36_00710</name>
</gene>
<evidence type="ECO:0000256" key="1">
    <source>
        <dbReference type="ARBA" id="ARBA00022714"/>
    </source>
</evidence>
<dbReference type="SUPFAM" id="SSF50022">
    <property type="entry name" value="ISP domain"/>
    <property type="match status" value="1"/>
</dbReference>
<reference evidence="9 10" key="1">
    <citation type="submission" date="2017-09" db="EMBL/GenBank/DDBJ databases">
        <title>Depth-based differentiation of microbial function through sediment-hosted aquifers and enrichment of novel symbionts in the deep terrestrial subsurface.</title>
        <authorList>
            <person name="Probst A.J."/>
            <person name="Ladd B."/>
            <person name="Jarett J.K."/>
            <person name="Geller-Mcgrath D.E."/>
            <person name="Sieber C.M."/>
            <person name="Emerson J.B."/>
            <person name="Anantharaman K."/>
            <person name="Thomas B.C."/>
            <person name="Malmstrom R."/>
            <person name="Stieglmeier M."/>
            <person name="Klingl A."/>
            <person name="Woyke T."/>
            <person name="Ryan C.M."/>
            <person name="Banfield J.F."/>
        </authorList>
    </citation>
    <scope>NUCLEOTIDE SEQUENCE [LARGE SCALE GENOMIC DNA]</scope>
    <source>
        <strain evidence="9">CG17_big_fil_post_rev_8_21_14_2_50_48_46</strain>
    </source>
</reference>
<protein>
    <recommendedName>
        <fullName evidence="8">Rieske domain-containing protein</fullName>
    </recommendedName>
</protein>